<dbReference type="SUPFAM" id="SSF48208">
    <property type="entry name" value="Six-hairpin glycosidases"/>
    <property type="match status" value="1"/>
</dbReference>
<dbReference type="PANTHER" id="PTHR31151:SF0">
    <property type="entry name" value="PROLINE-TRNA LIGASE (DUF1680)"/>
    <property type="match status" value="1"/>
</dbReference>
<dbReference type="EMBL" id="JADIMH010000039">
    <property type="protein sequence ID" value="MBO8467479.1"/>
    <property type="molecule type" value="Genomic_DNA"/>
</dbReference>
<dbReference type="InterPro" id="IPR008928">
    <property type="entry name" value="6-hairpin_glycosidase_sf"/>
</dbReference>
<dbReference type="Pfam" id="PF20736">
    <property type="entry name" value="Glyco_hydro127M"/>
    <property type="match status" value="1"/>
</dbReference>
<dbReference type="Pfam" id="PF07944">
    <property type="entry name" value="Beta-AFase-like_GH127_cat"/>
    <property type="match status" value="1"/>
</dbReference>
<evidence type="ECO:0000313" key="3">
    <source>
        <dbReference type="EMBL" id="MBO8467479.1"/>
    </source>
</evidence>
<gene>
    <name evidence="3" type="ORF">IAB99_06925</name>
</gene>
<dbReference type="InterPro" id="IPR049046">
    <property type="entry name" value="Beta-AFase-like_GH127_middle"/>
</dbReference>
<dbReference type="InterPro" id="IPR012878">
    <property type="entry name" value="Beta-AFase-like_GH127_cat"/>
</dbReference>
<accession>A0A9D9NBS5</accession>
<organism evidence="3 4">
    <name type="scientific">Candidatus Cryptobacteroides faecipullorum</name>
    <dbReference type="NCBI Taxonomy" id="2840764"/>
    <lineage>
        <taxon>Bacteria</taxon>
        <taxon>Pseudomonadati</taxon>
        <taxon>Bacteroidota</taxon>
        <taxon>Bacteroidia</taxon>
        <taxon>Bacteroidales</taxon>
        <taxon>Candidatus Cryptobacteroides</taxon>
    </lineage>
</organism>
<dbReference type="AlphaFoldDB" id="A0A9D9NBS5"/>
<dbReference type="Proteomes" id="UP000823660">
    <property type="component" value="Unassembled WGS sequence"/>
</dbReference>
<evidence type="ECO:0000259" key="2">
    <source>
        <dbReference type="Pfam" id="PF20736"/>
    </source>
</evidence>
<reference evidence="3" key="1">
    <citation type="submission" date="2020-10" db="EMBL/GenBank/DDBJ databases">
        <authorList>
            <person name="Gilroy R."/>
        </authorList>
    </citation>
    <scope>NUCLEOTIDE SEQUENCE</scope>
    <source>
        <strain evidence="3">B1-15692</strain>
    </source>
</reference>
<proteinExistence type="predicted"/>
<evidence type="ECO:0000259" key="1">
    <source>
        <dbReference type="Pfam" id="PF07944"/>
    </source>
</evidence>
<dbReference type="GO" id="GO:0005975">
    <property type="term" value="P:carbohydrate metabolic process"/>
    <property type="evidence" value="ECO:0007669"/>
    <property type="project" value="InterPro"/>
</dbReference>
<reference evidence="3" key="2">
    <citation type="journal article" date="2021" name="PeerJ">
        <title>Extensive microbial diversity within the chicken gut microbiome revealed by metagenomics and culture.</title>
        <authorList>
            <person name="Gilroy R."/>
            <person name="Ravi A."/>
            <person name="Getino M."/>
            <person name="Pursley I."/>
            <person name="Horton D.L."/>
            <person name="Alikhan N.F."/>
            <person name="Baker D."/>
            <person name="Gharbi K."/>
            <person name="Hall N."/>
            <person name="Watson M."/>
            <person name="Adriaenssens E.M."/>
            <person name="Foster-Nyarko E."/>
            <person name="Jarju S."/>
            <person name="Secka A."/>
            <person name="Antonio M."/>
            <person name="Oren A."/>
            <person name="Chaudhuri R.R."/>
            <person name="La Ragione R."/>
            <person name="Hildebrand F."/>
            <person name="Pallen M.J."/>
        </authorList>
    </citation>
    <scope>NUCLEOTIDE SEQUENCE</scope>
    <source>
        <strain evidence="3">B1-15692</strain>
    </source>
</reference>
<comment type="caution">
    <text evidence="3">The sequence shown here is derived from an EMBL/GenBank/DDBJ whole genome shotgun (WGS) entry which is preliminary data.</text>
</comment>
<keyword evidence="3" id="KW-0378">Hydrolase</keyword>
<protein>
    <submittedName>
        <fullName evidence="3">Glycoside hydrolase family 127 protein</fullName>
    </submittedName>
</protein>
<name>A0A9D9NBS5_9BACT</name>
<sequence length="683" mass="78104">MNKLFYSVLCVMILIPAGQAHLPAQDYRGQVTESGQDNRLPLAGKHYTELPLGSIRPEGWMREQLIRARNGMTGHMDSLSSNIMGAGSAWLGGEGDAWERGPYWIDGLLPLAYILDDKEMIGKVRPWIEWTLASQKEDGYFGPDKDRPDKDGMQRTLTHDWWPKMVMLKVLQQHYSATGDRRVIDFMTRYFRYQFEHLSDTPLGHWSSWAQERGGDNLMMVHWLYDITGESFLLDLAEMIHGQTFDWSGNFLHSGDVARQHSFHCVNLAMGFKEPVVWYRQSGNPDHLHAVYKAMDKIRHSTGLPTGLWGGDEMLRFGRPTAGSELCTAVEMMFSLEEIIEITGDMKWADHLERIAYNVLPAQISDDFSARQYYSQINQISITKQWRDFVSPYEDTPLLIGPFTGYSCCSANMHQGWPKLVQHLWFATEDNGIAALIFAPSEVRGKVADGTEVSIREITEYPFDGTIGFHFSFPDKKTREAFFPFHVRIPSWCRNPEIELNGKAVPADAVAGEVMKIERTWKAGDILTVKFPMEITISRWYDEGAVVERGPLIYALKMEETWTRKEFGPDQRGFGDWYYEVTSDTPWNYAFENASLTEERIAETFSIENADVVPDYPWNTENAPVTIKAKARRIKNWKEANGNAGPVAYFARMHGNLEEEETIELIPYGCTTLRIAEFPVSNQ</sequence>
<dbReference type="GO" id="GO:0016787">
    <property type="term" value="F:hydrolase activity"/>
    <property type="evidence" value="ECO:0007669"/>
    <property type="project" value="UniProtKB-KW"/>
</dbReference>
<feature type="domain" description="Non-reducing end beta-L-arabinofuranosidase-like GH127 catalytic" evidence="1">
    <location>
        <begin position="103"/>
        <end position="420"/>
    </location>
</feature>
<dbReference type="PANTHER" id="PTHR31151">
    <property type="entry name" value="PROLINE-TRNA LIGASE (DUF1680)"/>
    <property type="match status" value="1"/>
</dbReference>
<evidence type="ECO:0000313" key="4">
    <source>
        <dbReference type="Proteomes" id="UP000823660"/>
    </source>
</evidence>
<feature type="domain" description="Non-reducing end beta-L-arabinofuranosidase-like GH127 middle" evidence="2">
    <location>
        <begin position="433"/>
        <end position="533"/>
    </location>
</feature>